<keyword evidence="3" id="KW-1185">Reference proteome</keyword>
<evidence type="ECO:0000313" key="2">
    <source>
        <dbReference type="EMBL" id="QMU28183.1"/>
    </source>
</evidence>
<protein>
    <submittedName>
        <fullName evidence="2">Uncharacterized protein</fullName>
    </submittedName>
</protein>
<evidence type="ECO:0000256" key="1">
    <source>
        <dbReference type="SAM" id="SignalP"/>
    </source>
</evidence>
<dbReference type="EMBL" id="CP055153">
    <property type="protein sequence ID" value="QMU28183.1"/>
    <property type="molecule type" value="Genomic_DNA"/>
</dbReference>
<dbReference type="KEGG" id="add:HUW48_09080"/>
<accession>A0A7L7L5X8</accession>
<feature type="signal peptide" evidence="1">
    <location>
        <begin position="1"/>
        <end position="20"/>
    </location>
</feature>
<evidence type="ECO:0000313" key="3">
    <source>
        <dbReference type="Proteomes" id="UP000514509"/>
    </source>
</evidence>
<reference evidence="2 3" key="1">
    <citation type="submission" date="2020-06" db="EMBL/GenBank/DDBJ databases">
        <authorList>
            <person name="Hwang Y.J."/>
        </authorList>
    </citation>
    <scope>NUCLEOTIDE SEQUENCE [LARGE SCALE GENOMIC DNA]</scope>
    <source>
        <strain evidence="2 3">KUDC8001</strain>
    </source>
</reference>
<proteinExistence type="predicted"/>
<reference evidence="2 3" key="2">
    <citation type="submission" date="2020-08" db="EMBL/GenBank/DDBJ databases">
        <title>Adhaeribacter dokdonensis sp. nov., isolated from the rhizosphere of Elymus tsukushiensis, a plant native to the Dokdo Islands, Republic of Korea.</title>
        <authorList>
            <person name="Ghim S.Y."/>
        </authorList>
    </citation>
    <scope>NUCLEOTIDE SEQUENCE [LARGE SCALE GENOMIC DNA]</scope>
    <source>
        <strain evidence="2 3">KUDC8001</strain>
    </source>
</reference>
<name>A0A7L7L5X8_9BACT</name>
<sequence length="51" mass="5664">MKKVFLLLLVFVFSQLTSLGQDTAVLALKTALQKAKEDTTRLRLHLALHAA</sequence>
<organism evidence="2 3">
    <name type="scientific">Adhaeribacter radiodurans</name>
    <dbReference type="NCBI Taxonomy" id="2745197"/>
    <lineage>
        <taxon>Bacteria</taxon>
        <taxon>Pseudomonadati</taxon>
        <taxon>Bacteroidota</taxon>
        <taxon>Cytophagia</taxon>
        <taxon>Cytophagales</taxon>
        <taxon>Hymenobacteraceae</taxon>
        <taxon>Adhaeribacter</taxon>
    </lineage>
</organism>
<dbReference type="Proteomes" id="UP000514509">
    <property type="component" value="Chromosome"/>
</dbReference>
<keyword evidence="1" id="KW-0732">Signal</keyword>
<feature type="chain" id="PRO_5029586497" evidence="1">
    <location>
        <begin position="21"/>
        <end position="51"/>
    </location>
</feature>
<dbReference type="AlphaFoldDB" id="A0A7L7L5X8"/>
<gene>
    <name evidence="2" type="ORF">HUW48_09080</name>
</gene>
<dbReference type="RefSeq" id="WP_182415371.1">
    <property type="nucleotide sequence ID" value="NZ_CP055153.1"/>
</dbReference>